<dbReference type="Pfam" id="PF03625">
    <property type="entry name" value="DUF302"/>
    <property type="match status" value="1"/>
</dbReference>
<dbReference type="Gene3D" id="3.30.310.70">
    <property type="entry name" value="TT1751-like domain"/>
    <property type="match status" value="1"/>
</dbReference>
<evidence type="ECO:0000313" key="2">
    <source>
        <dbReference type="EMBL" id="PWR03592.1"/>
    </source>
</evidence>
<proteinExistence type="predicted"/>
<dbReference type="Proteomes" id="UP000245680">
    <property type="component" value="Unassembled WGS sequence"/>
</dbReference>
<dbReference type="CDD" id="cd14797">
    <property type="entry name" value="DUF302"/>
    <property type="match status" value="1"/>
</dbReference>
<gene>
    <name evidence="2" type="ORF">DKT77_05465</name>
</gene>
<reference evidence="2 3" key="1">
    <citation type="submission" date="2018-05" db="EMBL/GenBank/DDBJ databases">
        <title>Rhodobacteraceae gen. nov., sp. nov. isolated from sea water.</title>
        <authorList>
            <person name="Ren Y."/>
        </authorList>
    </citation>
    <scope>NUCLEOTIDE SEQUENCE [LARGE SCALE GENOMIC DNA]</scope>
    <source>
        <strain evidence="2 3">TG-679</strain>
    </source>
</reference>
<dbReference type="InterPro" id="IPR035923">
    <property type="entry name" value="TT1751-like_sf"/>
</dbReference>
<evidence type="ECO:0000313" key="3">
    <source>
        <dbReference type="Proteomes" id="UP000245680"/>
    </source>
</evidence>
<sequence length="194" mass="20991">MSMQRLRTALALFGAFSLATLLAAAVMVHLAFGTVQADAPGHYWSAAKVLLRTGDPAEATVWKARVGGGLSFAQVETAIRRLTRDMTLHEAATLPLGDDVAAMQGTPWRKLHIYLYCSPLTAARMIEYSDAFAAHLPCRIALLEDAQGALWLYAPNLDLLFEGGRRLPDGVRSAASELRDLVRDLMERAAAGAL</sequence>
<accession>A0A2V2LEY1</accession>
<dbReference type="OrthoDB" id="9783833at2"/>
<comment type="caution">
    <text evidence="2">The sequence shown here is derived from an EMBL/GenBank/DDBJ whole genome shotgun (WGS) entry which is preliminary data.</text>
</comment>
<evidence type="ECO:0000259" key="1">
    <source>
        <dbReference type="Pfam" id="PF03625"/>
    </source>
</evidence>
<dbReference type="AlphaFoldDB" id="A0A2V2LEY1"/>
<dbReference type="SUPFAM" id="SSF103247">
    <property type="entry name" value="TT1751-like"/>
    <property type="match status" value="1"/>
</dbReference>
<feature type="domain" description="DUF302" evidence="1">
    <location>
        <begin position="102"/>
        <end position="155"/>
    </location>
</feature>
<protein>
    <recommendedName>
        <fullName evidence="1">DUF302 domain-containing protein</fullName>
    </recommendedName>
</protein>
<dbReference type="EMBL" id="QGKU01000025">
    <property type="protein sequence ID" value="PWR03592.1"/>
    <property type="molecule type" value="Genomic_DNA"/>
</dbReference>
<organism evidence="2 3">
    <name type="scientific">Meridianimarinicoccus roseus</name>
    <dbReference type="NCBI Taxonomy" id="2072018"/>
    <lineage>
        <taxon>Bacteria</taxon>
        <taxon>Pseudomonadati</taxon>
        <taxon>Pseudomonadota</taxon>
        <taxon>Alphaproteobacteria</taxon>
        <taxon>Rhodobacterales</taxon>
        <taxon>Paracoccaceae</taxon>
        <taxon>Meridianimarinicoccus</taxon>
    </lineage>
</organism>
<keyword evidence="3" id="KW-1185">Reference proteome</keyword>
<dbReference type="InterPro" id="IPR005180">
    <property type="entry name" value="DUF302"/>
</dbReference>
<name>A0A2V2LEY1_9RHOB</name>